<gene>
    <name evidence="1" type="primary">38</name>
    <name evidence="1" type="ORF">SEA_SCHMIDT_38</name>
</gene>
<dbReference type="Proteomes" id="UP000262719">
    <property type="component" value="Segment"/>
</dbReference>
<evidence type="ECO:0000313" key="2">
    <source>
        <dbReference type="Proteomes" id="UP000262719"/>
    </source>
</evidence>
<organism evidence="1 2">
    <name type="scientific">Gordonia phage Schmidt</name>
    <dbReference type="NCBI Taxonomy" id="2301697"/>
    <lineage>
        <taxon>Viruses</taxon>
        <taxon>Duplodnaviria</taxon>
        <taxon>Heunggongvirae</taxon>
        <taxon>Uroviricota</taxon>
        <taxon>Caudoviricetes</taxon>
        <taxon>Ruthgordonvirinae</taxon>
        <taxon>Schmidtvirus</taxon>
        <taxon>Schmidtvirus schmidt</taxon>
    </lineage>
</organism>
<keyword evidence="2" id="KW-1185">Reference proteome</keyword>
<proteinExistence type="predicted"/>
<dbReference type="RefSeq" id="YP_010050978.1">
    <property type="nucleotide sequence ID" value="NC_054436.1"/>
</dbReference>
<dbReference type="EMBL" id="MH651189">
    <property type="protein sequence ID" value="AXQ65160.1"/>
    <property type="molecule type" value="Genomic_DNA"/>
</dbReference>
<accession>A0A385E082</accession>
<sequence>MSQNTSVPIAVLAKALDVIHDLVADNRALMIQAQIVADVDGEDYLPEPEDQEPIVLPEVEPEEPQGYCEPVEFGTYADSEGDLWRHNAAGWQPIETRDGDSVVHLSEPCEWCESVADFAPFQLIELERDVTYSLSETAEILRRNGIETGRNRLYRYLNHGIAWTDGDGSPRAIADGYLVESEPASGSRSAVVRVTPQGVNVLIDALGVDL</sequence>
<dbReference type="GeneID" id="63911717"/>
<reference evidence="1 2" key="1">
    <citation type="submission" date="2018-07" db="EMBL/GenBank/DDBJ databases">
        <authorList>
            <person name="Roberston F.H."/>
            <person name="Ghiringhelli B.C."/>
            <person name="Garcia S."/>
            <person name="Henry S."/>
            <person name="Naegele L."/>
            <person name="Slowan-Pomeroy T."/>
            <person name="Briggs L.A."/>
            <person name="Warner M.H."/>
            <person name="Garlena R.A."/>
            <person name="Russell D.A."/>
            <person name="Pope W.H."/>
            <person name="Jacobs-Sera D."/>
            <person name="Hatfull G.F."/>
        </authorList>
    </citation>
    <scope>NUCLEOTIDE SEQUENCE [LARGE SCALE GENOMIC DNA]</scope>
</reference>
<dbReference type="KEGG" id="vg:63911717"/>
<protein>
    <submittedName>
        <fullName evidence="1">Uncharacterized protein</fullName>
    </submittedName>
</protein>
<name>A0A385E082_9CAUD</name>
<evidence type="ECO:0000313" key="1">
    <source>
        <dbReference type="EMBL" id="AXQ65160.1"/>
    </source>
</evidence>